<organism evidence="1">
    <name type="scientific">marine sediment metagenome</name>
    <dbReference type="NCBI Taxonomy" id="412755"/>
    <lineage>
        <taxon>unclassified sequences</taxon>
        <taxon>metagenomes</taxon>
        <taxon>ecological metagenomes</taxon>
    </lineage>
</organism>
<accession>X1PEL9</accession>
<dbReference type="EMBL" id="BARV01023257">
    <property type="protein sequence ID" value="GAI29359.1"/>
    <property type="molecule type" value="Genomic_DNA"/>
</dbReference>
<protein>
    <submittedName>
        <fullName evidence="1">Uncharacterized protein</fullName>
    </submittedName>
</protein>
<evidence type="ECO:0000313" key="1">
    <source>
        <dbReference type="EMBL" id="GAI29359.1"/>
    </source>
</evidence>
<reference evidence="1" key="1">
    <citation type="journal article" date="2014" name="Front. Microbiol.">
        <title>High frequency of phylogenetically diverse reductive dehalogenase-homologous genes in deep subseafloor sedimentary metagenomes.</title>
        <authorList>
            <person name="Kawai M."/>
            <person name="Futagami T."/>
            <person name="Toyoda A."/>
            <person name="Takaki Y."/>
            <person name="Nishi S."/>
            <person name="Hori S."/>
            <person name="Arai W."/>
            <person name="Tsubouchi T."/>
            <person name="Morono Y."/>
            <person name="Uchiyama I."/>
            <person name="Ito T."/>
            <person name="Fujiyama A."/>
            <person name="Inagaki F."/>
            <person name="Takami H."/>
        </authorList>
    </citation>
    <scope>NUCLEOTIDE SEQUENCE</scope>
    <source>
        <strain evidence="1">Expedition CK06-06</strain>
    </source>
</reference>
<feature type="non-terminal residue" evidence="1">
    <location>
        <position position="135"/>
    </location>
</feature>
<proteinExistence type="predicted"/>
<name>X1PEL9_9ZZZZ</name>
<gene>
    <name evidence="1" type="ORF">S06H3_38188</name>
</gene>
<sequence>MPQAAQRILQFSEPFLKVTCFDEVKDLRIGSKTIVLNASDAEVVIEGNPLPPWKSSVFASVVIPAAARIICITLDTDFYSGNTFPYAMSITETWTPARDIISNLKNMKLWCSKKDRIDNIEFNLWYAAAGTNCGI</sequence>
<dbReference type="AlphaFoldDB" id="X1PEL9"/>
<comment type="caution">
    <text evidence="1">The sequence shown here is derived from an EMBL/GenBank/DDBJ whole genome shotgun (WGS) entry which is preliminary data.</text>
</comment>